<keyword evidence="2" id="KW-0472">Membrane</keyword>
<feature type="transmembrane region" description="Helical" evidence="2">
    <location>
        <begin position="140"/>
        <end position="163"/>
    </location>
</feature>
<keyword evidence="1" id="KW-0418">Kinase</keyword>
<feature type="transmembrane region" description="Helical" evidence="2">
    <location>
        <begin position="12"/>
        <end position="33"/>
    </location>
</feature>
<dbReference type="SMART" id="SM00330">
    <property type="entry name" value="PIPKc"/>
    <property type="match status" value="1"/>
</dbReference>
<proteinExistence type="predicted"/>
<dbReference type="Pfam" id="PF01504">
    <property type="entry name" value="PIP5K"/>
    <property type="match status" value="2"/>
</dbReference>
<keyword evidence="5" id="KW-1185">Reference proteome</keyword>
<keyword evidence="2" id="KW-0812">Transmembrane</keyword>
<dbReference type="InterPro" id="IPR023610">
    <property type="entry name" value="PInositol-4/5-P-5/4-kinase"/>
</dbReference>
<keyword evidence="1" id="KW-0067">ATP-binding</keyword>
<keyword evidence="1" id="KW-0808">Transferase</keyword>
<dbReference type="AlphaFoldDB" id="A0A1R2BI59"/>
<keyword evidence="1" id="KW-0547">Nucleotide-binding</keyword>
<dbReference type="GO" id="GO:0005886">
    <property type="term" value="C:plasma membrane"/>
    <property type="evidence" value="ECO:0007669"/>
    <property type="project" value="TreeGrafter"/>
</dbReference>
<dbReference type="GO" id="GO:0046854">
    <property type="term" value="P:phosphatidylinositol phosphate biosynthetic process"/>
    <property type="evidence" value="ECO:0007669"/>
    <property type="project" value="TreeGrafter"/>
</dbReference>
<feature type="domain" description="PIPK" evidence="3">
    <location>
        <begin position="248"/>
        <end position="579"/>
    </location>
</feature>
<dbReference type="PROSITE" id="PS51455">
    <property type="entry name" value="PIPK"/>
    <property type="match status" value="1"/>
</dbReference>
<dbReference type="GO" id="GO:0016308">
    <property type="term" value="F:1-phosphatidylinositol-4-phosphate 5-kinase activity"/>
    <property type="evidence" value="ECO:0007669"/>
    <property type="project" value="TreeGrafter"/>
</dbReference>
<dbReference type="PANTHER" id="PTHR23086">
    <property type="entry name" value="PHOSPHATIDYLINOSITOL-4-PHOSPHATE 5-KINASE"/>
    <property type="match status" value="1"/>
</dbReference>
<name>A0A1R2BI59_9CILI</name>
<dbReference type="Gene3D" id="3.30.810.10">
    <property type="entry name" value="2-Layer Sandwich"/>
    <property type="match status" value="1"/>
</dbReference>
<protein>
    <recommendedName>
        <fullName evidence="3">PIPK domain-containing protein</fullName>
    </recommendedName>
</protein>
<evidence type="ECO:0000256" key="2">
    <source>
        <dbReference type="SAM" id="Phobius"/>
    </source>
</evidence>
<dbReference type="GO" id="GO:0005524">
    <property type="term" value="F:ATP binding"/>
    <property type="evidence" value="ECO:0007669"/>
    <property type="project" value="UniProtKB-UniRule"/>
</dbReference>
<accession>A0A1R2BI59</accession>
<feature type="transmembrane region" description="Helical" evidence="2">
    <location>
        <begin position="63"/>
        <end position="82"/>
    </location>
</feature>
<evidence type="ECO:0000259" key="3">
    <source>
        <dbReference type="PROSITE" id="PS51455"/>
    </source>
</evidence>
<keyword evidence="2" id="KW-1133">Transmembrane helix</keyword>
<evidence type="ECO:0000256" key="1">
    <source>
        <dbReference type="PROSITE-ProRule" id="PRU00781"/>
    </source>
</evidence>
<dbReference type="CDD" id="cd00139">
    <property type="entry name" value="PIPKc"/>
    <property type="match status" value="1"/>
</dbReference>
<gene>
    <name evidence="4" type="ORF">SteCoe_24169</name>
</gene>
<evidence type="ECO:0000313" key="4">
    <source>
        <dbReference type="EMBL" id="OMJ76462.1"/>
    </source>
</evidence>
<reference evidence="4 5" key="1">
    <citation type="submission" date="2016-11" db="EMBL/GenBank/DDBJ databases">
        <title>The macronuclear genome of Stentor coeruleus: a giant cell with tiny introns.</title>
        <authorList>
            <person name="Slabodnick M."/>
            <person name="Ruby J.G."/>
            <person name="Reiff S.B."/>
            <person name="Swart E.C."/>
            <person name="Gosai S."/>
            <person name="Prabakaran S."/>
            <person name="Witkowska E."/>
            <person name="Larue G.E."/>
            <person name="Fisher S."/>
            <person name="Freeman R.M."/>
            <person name="Gunawardena J."/>
            <person name="Chu W."/>
            <person name="Stover N.A."/>
            <person name="Gregory B.D."/>
            <person name="Nowacki M."/>
            <person name="Derisi J."/>
            <person name="Roy S.W."/>
            <person name="Marshall W.F."/>
            <person name="Sood P."/>
        </authorList>
    </citation>
    <scope>NUCLEOTIDE SEQUENCE [LARGE SCALE GENOMIC DNA]</scope>
    <source>
        <strain evidence="4">WM001</strain>
    </source>
</reference>
<dbReference type="Gene3D" id="3.30.800.10">
    <property type="entry name" value="Phosphatidylinositol Phosphate Kinase II Beta"/>
    <property type="match status" value="1"/>
</dbReference>
<dbReference type="SUPFAM" id="SSF56104">
    <property type="entry name" value="SAICAR synthase-like"/>
    <property type="match status" value="1"/>
</dbReference>
<organism evidence="4 5">
    <name type="scientific">Stentor coeruleus</name>
    <dbReference type="NCBI Taxonomy" id="5963"/>
    <lineage>
        <taxon>Eukaryota</taxon>
        <taxon>Sar</taxon>
        <taxon>Alveolata</taxon>
        <taxon>Ciliophora</taxon>
        <taxon>Postciliodesmatophora</taxon>
        <taxon>Heterotrichea</taxon>
        <taxon>Heterotrichida</taxon>
        <taxon>Stentoridae</taxon>
        <taxon>Stentor</taxon>
    </lineage>
</organism>
<dbReference type="InterPro" id="IPR002498">
    <property type="entry name" value="PInositol-4-P-4/5-kinase_core"/>
</dbReference>
<evidence type="ECO:0000313" key="5">
    <source>
        <dbReference type="Proteomes" id="UP000187209"/>
    </source>
</evidence>
<feature type="transmembrane region" description="Helical" evidence="2">
    <location>
        <begin position="175"/>
        <end position="194"/>
    </location>
</feature>
<dbReference type="InterPro" id="IPR027484">
    <property type="entry name" value="PInositol-4-P-5-kinase_N"/>
</dbReference>
<sequence>MDIHWFTGIKSIRDLLSSDFCMFIGAFCIYFYLLSWDYTALLSIEIFIKFRHPQNTNYEKRRWWYHLGSHLTSLGVFFWLIFGQDNDGKSIMKTCFSQAGKKYELAIMAPVFLHFPICVVATGYSWYISYGTFYRSCLKYHMLVVVAFTVGWVPIAIVHGLSYEPFHINIHKHEWFILISIFLGALSGALIFTARMMQRGLLIKIIDSIFHPRKFAVINKKNSLCTELQPDKICEGLQGSYARVFNSVTVKAINDILLGISTVLINSENTSQEQGKIINHDHREWNFTSKIPEQGKFIITQYNILSHEKIMKHAGISYQDLYKYYIYSSLNAPENYENIESRCKSIGGKSGAFFYFTSDKELILKTIKDEELDVLKEIMKDYSERITSEPCSYLSKIFGAYKIKIENRSTVRVILMENLLSRMENPIMFDLKGSKKNRKLSMTSYFNADSMPRNRVYKDLDFMDVVTDIQFGTFEMPEVLESIELDTDLLRKHKLMDYSLLMGLDDRHFLNSSMSKGNNVFKIGKYSVIIGIIDYFQAYNTRKKLEKGYKMIKSKSEEVSVMSPEPYRTRFMNLMRTIFSSTNLINNFQ</sequence>
<dbReference type="InterPro" id="IPR027483">
    <property type="entry name" value="PInositol-4-P-4/5-kinase_C_sf"/>
</dbReference>
<dbReference type="PANTHER" id="PTHR23086:SF8">
    <property type="entry name" value="PHOSPHATIDYLINOSITOL 5-PHOSPHATE 4-KINASE, ISOFORM A"/>
    <property type="match status" value="1"/>
</dbReference>
<comment type="caution">
    <text evidence="4">The sequence shown here is derived from an EMBL/GenBank/DDBJ whole genome shotgun (WGS) entry which is preliminary data.</text>
</comment>
<feature type="transmembrane region" description="Helical" evidence="2">
    <location>
        <begin position="103"/>
        <end position="128"/>
    </location>
</feature>
<dbReference type="EMBL" id="MPUH01000630">
    <property type="protein sequence ID" value="OMJ76462.1"/>
    <property type="molecule type" value="Genomic_DNA"/>
</dbReference>
<dbReference type="Proteomes" id="UP000187209">
    <property type="component" value="Unassembled WGS sequence"/>
</dbReference>
<dbReference type="OrthoDB" id="70770at2759"/>